<evidence type="ECO:0000256" key="4">
    <source>
        <dbReference type="SAM" id="SignalP"/>
    </source>
</evidence>
<dbReference type="RefSeq" id="WP_115532188.1">
    <property type="nucleotide sequence ID" value="NZ_QRGA01000001.1"/>
</dbReference>
<dbReference type="Gene3D" id="3.40.50.2300">
    <property type="match status" value="2"/>
</dbReference>
<comment type="similarity">
    <text evidence="2">Belongs to the bacterial solute-binding protein 2 family.</text>
</comment>
<feature type="signal peptide" evidence="4">
    <location>
        <begin position="1"/>
        <end position="25"/>
    </location>
</feature>
<dbReference type="EMBL" id="QRGA01000001">
    <property type="protein sequence ID" value="RDV00920.1"/>
    <property type="molecule type" value="Genomic_DNA"/>
</dbReference>
<dbReference type="GO" id="GO:0030246">
    <property type="term" value="F:carbohydrate binding"/>
    <property type="evidence" value="ECO:0007669"/>
    <property type="project" value="UniProtKB-ARBA"/>
</dbReference>
<evidence type="ECO:0000313" key="7">
    <source>
        <dbReference type="Proteomes" id="UP000256838"/>
    </source>
</evidence>
<feature type="domain" description="Periplasmic binding protein" evidence="5">
    <location>
        <begin position="28"/>
        <end position="286"/>
    </location>
</feature>
<evidence type="ECO:0000256" key="3">
    <source>
        <dbReference type="ARBA" id="ARBA00022729"/>
    </source>
</evidence>
<evidence type="ECO:0000313" key="6">
    <source>
        <dbReference type="EMBL" id="RDV00920.1"/>
    </source>
</evidence>
<sequence>MKRLTKLACSLALVSLSATAISASAATIGVTMNRFNDTFAALLRNSMKQEGAAKGANVEFEDAQQDIGRQISQIQNFIAQKVDAIVVALVDTDVSPKITKMATAAGIPLVYVNLKPADPTLPPKVTFVGSKESEAGKLEMSEVCRLLGGKGDVVILMGDLSHEATRERTQSAEDVTKTPACQGIKVVDKQSAKWSRTAAQDLMTNWLSSGTQFNAVVANNDEMALGAIQALKAAKRLNGTVVAGIDATSDALAAMKAGELKATVFQDASGQGKGAIDAALSLAHGENVPSVTYLPFQLVTPANRQQFAGRN</sequence>
<comment type="caution">
    <text evidence="6">The sequence shown here is derived from an EMBL/GenBank/DDBJ whole genome shotgun (WGS) entry which is preliminary data.</text>
</comment>
<gene>
    <name evidence="6" type="ORF">DWV00_00605</name>
</gene>
<reference evidence="6 7" key="1">
    <citation type="submission" date="2018-08" db="EMBL/GenBank/DDBJ databases">
        <title>Paraburkholderia sp. DHOM06 isolated from forest soil.</title>
        <authorList>
            <person name="Gao Z.-H."/>
            <person name="Qiu L.-H."/>
        </authorList>
    </citation>
    <scope>NUCLEOTIDE SEQUENCE [LARGE SCALE GENOMIC DNA]</scope>
    <source>
        <strain evidence="6 7">DHOM06</strain>
    </source>
</reference>
<evidence type="ECO:0000256" key="1">
    <source>
        <dbReference type="ARBA" id="ARBA00004196"/>
    </source>
</evidence>
<organism evidence="6 7">
    <name type="scientific">Trinickia dinghuensis</name>
    <dbReference type="NCBI Taxonomy" id="2291023"/>
    <lineage>
        <taxon>Bacteria</taxon>
        <taxon>Pseudomonadati</taxon>
        <taxon>Pseudomonadota</taxon>
        <taxon>Betaproteobacteria</taxon>
        <taxon>Burkholderiales</taxon>
        <taxon>Burkholderiaceae</taxon>
        <taxon>Trinickia</taxon>
    </lineage>
</organism>
<dbReference type="GO" id="GO:0030313">
    <property type="term" value="C:cell envelope"/>
    <property type="evidence" value="ECO:0007669"/>
    <property type="project" value="UniProtKB-SubCell"/>
</dbReference>
<dbReference type="Pfam" id="PF13407">
    <property type="entry name" value="Peripla_BP_4"/>
    <property type="match status" value="1"/>
</dbReference>
<proteinExistence type="inferred from homology"/>
<accession>A0A3D8K6T1</accession>
<keyword evidence="7" id="KW-1185">Reference proteome</keyword>
<evidence type="ECO:0000259" key="5">
    <source>
        <dbReference type="Pfam" id="PF13407"/>
    </source>
</evidence>
<keyword evidence="3 4" id="KW-0732">Signal</keyword>
<dbReference type="InterPro" id="IPR025997">
    <property type="entry name" value="SBP_2_dom"/>
</dbReference>
<dbReference type="OrthoDB" id="9769193at2"/>
<evidence type="ECO:0000256" key="2">
    <source>
        <dbReference type="ARBA" id="ARBA00007639"/>
    </source>
</evidence>
<dbReference type="AlphaFoldDB" id="A0A3D8K6T1"/>
<dbReference type="CDD" id="cd06301">
    <property type="entry name" value="PBP1_rhizopine_binding-like"/>
    <property type="match status" value="1"/>
</dbReference>
<dbReference type="PANTHER" id="PTHR46847">
    <property type="entry name" value="D-ALLOSE-BINDING PERIPLASMIC PROTEIN-RELATED"/>
    <property type="match status" value="1"/>
</dbReference>
<name>A0A3D8K6T1_9BURK</name>
<dbReference type="InterPro" id="IPR028082">
    <property type="entry name" value="Peripla_BP_I"/>
</dbReference>
<feature type="chain" id="PRO_5017827492" evidence="4">
    <location>
        <begin position="26"/>
        <end position="311"/>
    </location>
</feature>
<dbReference type="SUPFAM" id="SSF53822">
    <property type="entry name" value="Periplasmic binding protein-like I"/>
    <property type="match status" value="1"/>
</dbReference>
<dbReference type="Proteomes" id="UP000256838">
    <property type="component" value="Unassembled WGS sequence"/>
</dbReference>
<comment type="subcellular location">
    <subcellularLocation>
        <location evidence="1">Cell envelope</location>
    </subcellularLocation>
</comment>
<protein>
    <submittedName>
        <fullName evidence="6">Sugar ABC transporter substrate-binding protein</fullName>
    </submittedName>
</protein>
<dbReference type="PANTHER" id="PTHR46847:SF1">
    <property type="entry name" value="D-ALLOSE-BINDING PERIPLASMIC PROTEIN-RELATED"/>
    <property type="match status" value="1"/>
</dbReference>